<accession>A0ABN0V267</accession>
<dbReference type="InterPro" id="IPR016181">
    <property type="entry name" value="Acyl_CoA_acyltransferase"/>
</dbReference>
<dbReference type="Gene3D" id="3.40.630.30">
    <property type="match status" value="1"/>
</dbReference>
<sequence length="215" mass="23440">MPEASPLSGRLVRLEPMSPDHAPGLLAAATEDRGTYGFTCVPADAAAVDRYIERARADGETGLAVTYTLWSAHDGRVAGTSRLRDLEYRHAGVWPPRPGHLNPDGIPDAGQIGSTRLAPWAQRTGMNTEANFLLLSLAFDEWAVQRISLHADVRNERSRAAIESIGAPFEGVRRAHFLAADGGVRDWATYSLVRADWPHVKELLGPRLARHAPLP</sequence>
<dbReference type="SUPFAM" id="SSF55729">
    <property type="entry name" value="Acyl-CoA N-acyltransferases (Nat)"/>
    <property type="match status" value="1"/>
</dbReference>
<evidence type="ECO:0000313" key="3">
    <source>
        <dbReference type="Proteomes" id="UP001501867"/>
    </source>
</evidence>
<comment type="caution">
    <text evidence="2">The sequence shown here is derived from an EMBL/GenBank/DDBJ whole genome shotgun (WGS) entry which is preliminary data.</text>
</comment>
<evidence type="ECO:0000259" key="1">
    <source>
        <dbReference type="Pfam" id="PF13302"/>
    </source>
</evidence>
<dbReference type="Proteomes" id="UP001501867">
    <property type="component" value="Unassembled WGS sequence"/>
</dbReference>
<protein>
    <submittedName>
        <fullName evidence="2">GNAT family protein</fullName>
    </submittedName>
</protein>
<evidence type="ECO:0000313" key="2">
    <source>
        <dbReference type="EMBL" id="GAA0271296.1"/>
    </source>
</evidence>
<dbReference type="PANTHER" id="PTHR43610">
    <property type="entry name" value="BLL6696 PROTEIN"/>
    <property type="match status" value="1"/>
</dbReference>
<proteinExistence type="predicted"/>
<dbReference type="InterPro" id="IPR000182">
    <property type="entry name" value="GNAT_dom"/>
</dbReference>
<keyword evidence="3" id="KW-1185">Reference proteome</keyword>
<dbReference type="PANTHER" id="PTHR43610:SF1">
    <property type="entry name" value="N-ACETYLTRANSFERASE DOMAIN-CONTAINING PROTEIN"/>
    <property type="match status" value="1"/>
</dbReference>
<organism evidence="2 3">
    <name type="scientific">Streptomyces polychromogenes</name>
    <dbReference type="NCBI Taxonomy" id="67342"/>
    <lineage>
        <taxon>Bacteria</taxon>
        <taxon>Bacillati</taxon>
        <taxon>Actinomycetota</taxon>
        <taxon>Actinomycetes</taxon>
        <taxon>Kitasatosporales</taxon>
        <taxon>Streptomycetaceae</taxon>
        <taxon>Streptomyces</taxon>
    </lineage>
</organism>
<name>A0ABN0V267_9ACTN</name>
<reference evidence="2 3" key="1">
    <citation type="journal article" date="2019" name="Int. J. Syst. Evol. Microbiol.">
        <title>The Global Catalogue of Microorganisms (GCM) 10K type strain sequencing project: providing services to taxonomists for standard genome sequencing and annotation.</title>
        <authorList>
            <consortium name="The Broad Institute Genomics Platform"/>
            <consortium name="The Broad Institute Genome Sequencing Center for Infectious Disease"/>
            <person name="Wu L."/>
            <person name="Ma J."/>
        </authorList>
    </citation>
    <scope>NUCLEOTIDE SEQUENCE [LARGE SCALE GENOMIC DNA]</scope>
    <source>
        <strain evidence="2 3">JCM 4505</strain>
    </source>
</reference>
<dbReference type="EMBL" id="BAAABV010000005">
    <property type="protein sequence ID" value="GAA0271296.1"/>
    <property type="molecule type" value="Genomic_DNA"/>
</dbReference>
<dbReference type="Pfam" id="PF13302">
    <property type="entry name" value="Acetyltransf_3"/>
    <property type="match status" value="1"/>
</dbReference>
<feature type="domain" description="N-acetyltransferase" evidence="1">
    <location>
        <begin position="13"/>
        <end position="167"/>
    </location>
</feature>
<gene>
    <name evidence="2" type="ORF">GCM10010302_06080</name>
</gene>
<dbReference type="RefSeq" id="WP_344151865.1">
    <property type="nucleotide sequence ID" value="NZ_BAAABV010000005.1"/>
</dbReference>